<evidence type="ECO:0000313" key="2">
    <source>
        <dbReference type="EMBL" id="KAH6883573.1"/>
    </source>
</evidence>
<accession>A0A9P8W097</accession>
<name>A0A9P8W097_9HYPO</name>
<gene>
    <name evidence="2" type="ORF">B0T10DRAFT_494487</name>
</gene>
<dbReference type="Proteomes" id="UP000777438">
    <property type="component" value="Unassembled WGS sequence"/>
</dbReference>
<dbReference type="Pfam" id="PF12770">
    <property type="entry name" value="CHAT"/>
    <property type="match status" value="1"/>
</dbReference>
<dbReference type="InterPro" id="IPR024983">
    <property type="entry name" value="CHAT_dom"/>
</dbReference>
<organism evidence="2 3">
    <name type="scientific">Thelonectria olida</name>
    <dbReference type="NCBI Taxonomy" id="1576542"/>
    <lineage>
        <taxon>Eukaryota</taxon>
        <taxon>Fungi</taxon>
        <taxon>Dikarya</taxon>
        <taxon>Ascomycota</taxon>
        <taxon>Pezizomycotina</taxon>
        <taxon>Sordariomycetes</taxon>
        <taxon>Hypocreomycetidae</taxon>
        <taxon>Hypocreales</taxon>
        <taxon>Nectriaceae</taxon>
        <taxon>Thelonectria</taxon>
    </lineage>
</organism>
<feature type="domain" description="CHAT" evidence="1">
    <location>
        <begin position="37"/>
        <end position="164"/>
    </location>
</feature>
<dbReference type="EMBL" id="JAGPYM010000023">
    <property type="protein sequence ID" value="KAH6883573.1"/>
    <property type="molecule type" value="Genomic_DNA"/>
</dbReference>
<proteinExistence type="predicted"/>
<comment type="caution">
    <text evidence="2">The sequence shown here is derived from an EMBL/GenBank/DDBJ whole genome shotgun (WGS) entry which is preliminary data.</text>
</comment>
<evidence type="ECO:0000259" key="1">
    <source>
        <dbReference type="Pfam" id="PF12770"/>
    </source>
</evidence>
<protein>
    <recommendedName>
        <fullName evidence="1">CHAT domain-containing protein</fullName>
    </recommendedName>
</protein>
<keyword evidence="3" id="KW-1185">Reference proteome</keyword>
<dbReference type="AlphaFoldDB" id="A0A9P8W097"/>
<dbReference type="OrthoDB" id="9991317at2759"/>
<sequence length="206" mass="22742">MDTPQIRTRTEEQGIPRLSVLAVGGVFCHNHDAENTENSLPRIWWIGTGLASSMPFHAAGIHSVDSTENAFSRAVSSYTPSIKALAHARHRARATESANGSVLIATMPTTPGNGSYRDLPGVVEEKNQLMGAINGHLPIQYQELPSVEDVIKSLRNCCIAHFACMDLRTIWILPRAERFVGATERWLWHSAMLMPLAWAQFVHFGA</sequence>
<reference evidence="2 3" key="1">
    <citation type="journal article" date="2021" name="Nat. Commun.">
        <title>Genetic determinants of endophytism in the Arabidopsis root mycobiome.</title>
        <authorList>
            <person name="Mesny F."/>
            <person name="Miyauchi S."/>
            <person name="Thiergart T."/>
            <person name="Pickel B."/>
            <person name="Atanasova L."/>
            <person name="Karlsson M."/>
            <person name="Huettel B."/>
            <person name="Barry K.W."/>
            <person name="Haridas S."/>
            <person name="Chen C."/>
            <person name="Bauer D."/>
            <person name="Andreopoulos W."/>
            <person name="Pangilinan J."/>
            <person name="LaButti K."/>
            <person name="Riley R."/>
            <person name="Lipzen A."/>
            <person name="Clum A."/>
            <person name="Drula E."/>
            <person name="Henrissat B."/>
            <person name="Kohler A."/>
            <person name="Grigoriev I.V."/>
            <person name="Martin F.M."/>
            <person name="Hacquard S."/>
        </authorList>
    </citation>
    <scope>NUCLEOTIDE SEQUENCE [LARGE SCALE GENOMIC DNA]</scope>
    <source>
        <strain evidence="2 3">MPI-CAGE-CH-0241</strain>
    </source>
</reference>
<evidence type="ECO:0000313" key="3">
    <source>
        <dbReference type="Proteomes" id="UP000777438"/>
    </source>
</evidence>